<feature type="transmembrane region" description="Helical" evidence="1">
    <location>
        <begin position="196"/>
        <end position="216"/>
    </location>
</feature>
<dbReference type="GO" id="GO:0004175">
    <property type="term" value="F:endopeptidase activity"/>
    <property type="evidence" value="ECO:0007669"/>
    <property type="project" value="UniProtKB-ARBA"/>
</dbReference>
<keyword evidence="1" id="KW-1133">Transmembrane helix</keyword>
<dbReference type="GO" id="GO:0008237">
    <property type="term" value="F:metallopeptidase activity"/>
    <property type="evidence" value="ECO:0007669"/>
    <property type="project" value="UniProtKB-KW"/>
</dbReference>
<dbReference type="EMBL" id="RAYQ01000054">
    <property type="protein sequence ID" value="RKI86926.1"/>
    <property type="molecule type" value="Genomic_DNA"/>
</dbReference>
<feature type="transmembrane region" description="Helical" evidence="1">
    <location>
        <begin position="7"/>
        <end position="28"/>
    </location>
</feature>
<feature type="transmembrane region" description="Helical" evidence="1">
    <location>
        <begin position="76"/>
        <end position="96"/>
    </location>
</feature>
<dbReference type="PANTHER" id="PTHR39430">
    <property type="entry name" value="MEMBRANE-ASSOCIATED PROTEASE-RELATED"/>
    <property type="match status" value="1"/>
</dbReference>
<dbReference type="Pfam" id="PF02517">
    <property type="entry name" value="Rce1-like"/>
    <property type="match status" value="1"/>
</dbReference>
<dbReference type="PANTHER" id="PTHR39430:SF1">
    <property type="entry name" value="PROTEASE"/>
    <property type="match status" value="1"/>
</dbReference>
<dbReference type="OrthoDB" id="324900at2"/>
<feature type="transmembrane region" description="Helical" evidence="1">
    <location>
        <begin position="108"/>
        <end position="128"/>
    </location>
</feature>
<name>A0A3A9AHK7_9FIRM</name>
<reference evidence="3 4" key="1">
    <citation type="submission" date="2018-09" db="EMBL/GenBank/DDBJ databases">
        <title>Murine metabolic-syndrome-specific gut microbial biobank.</title>
        <authorList>
            <person name="Liu C."/>
        </authorList>
    </citation>
    <scope>NUCLEOTIDE SEQUENCE [LARGE SCALE GENOMIC DNA]</scope>
    <source>
        <strain evidence="3 4">0.1xD8-82</strain>
    </source>
</reference>
<evidence type="ECO:0000313" key="4">
    <source>
        <dbReference type="Proteomes" id="UP000280696"/>
    </source>
</evidence>
<dbReference type="GO" id="GO:0080120">
    <property type="term" value="P:CAAX-box protein maturation"/>
    <property type="evidence" value="ECO:0007669"/>
    <property type="project" value="UniProtKB-ARBA"/>
</dbReference>
<feature type="domain" description="CAAX prenyl protease 2/Lysostaphin resistance protein A-like" evidence="2">
    <location>
        <begin position="108"/>
        <end position="200"/>
    </location>
</feature>
<feature type="transmembrane region" description="Helical" evidence="1">
    <location>
        <begin position="165"/>
        <end position="184"/>
    </location>
</feature>
<feature type="transmembrane region" description="Helical" evidence="1">
    <location>
        <begin position="236"/>
        <end position="256"/>
    </location>
</feature>
<keyword evidence="1" id="KW-0472">Membrane</keyword>
<keyword evidence="3" id="KW-0378">Hydrolase</keyword>
<keyword evidence="3" id="KW-0482">Metalloprotease</keyword>
<dbReference type="GO" id="GO:0006508">
    <property type="term" value="P:proteolysis"/>
    <property type="evidence" value="ECO:0007669"/>
    <property type="project" value="UniProtKB-KW"/>
</dbReference>
<dbReference type="Proteomes" id="UP000280696">
    <property type="component" value="Unassembled WGS sequence"/>
</dbReference>
<evidence type="ECO:0000259" key="2">
    <source>
        <dbReference type="Pfam" id="PF02517"/>
    </source>
</evidence>
<protein>
    <submittedName>
        <fullName evidence="3">CPBP family intramembrane metalloprotease</fullName>
    </submittedName>
</protein>
<feature type="transmembrane region" description="Helical" evidence="1">
    <location>
        <begin position="140"/>
        <end position="159"/>
    </location>
</feature>
<accession>A0A3A9AHK7</accession>
<sequence>MKKIGITILKSIGFFLGWAILVSILPLSSSKEQAIWRLWAEITPLLAVAAFTLIFWLAEKKNVKLHLFDNPVKGMVLGVIAGIAWLAIPVLIMYVAKIIHVDGTNLINLFPVWVLAVFLNTIMQELLVRGYLYQMLKQKHNIIVATIVTTILFTVLHGGAFEAGIIPVLNVLTMSLLMIVVLEYSGSIIAPIIMHFLWNGIGALVLGGVSLADDYPNLFVTTFTGSDILSGGICKIEGSIIVLIVNVILIAFFIFIQKKKT</sequence>
<organism evidence="3 4">
    <name type="scientific">Parablautia intestinalis</name>
    <dbReference type="NCBI Taxonomy" id="2320100"/>
    <lineage>
        <taxon>Bacteria</taxon>
        <taxon>Bacillati</taxon>
        <taxon>Bacillota</taxon>
        <taxon>Clostridia</taxon>
        <taxon>Lachnospirales</taxon>
        <taxon>Lachnospiraceae</taxon>
        <taxon>Parablautia</taxon>
    </lineage>
</organism>
<dbReference type="InterPro" id="IPR003675">
    <property type="entry name" value="Rce1/LyrA-like_dom"/>
</dbReference>
<proteinExistence type="predicted"/>
<keyword evidence="4" id="KW-1185">Reference proteome</keyword>
<dbReference type="AlphaFoldDB" id="A0A3A9AHK7"/>
<keyword evidence="1" id="KW-0812">Transmembrane</keyword>
<feature type="transmembrane region" description="Helical" evidence="1">
    <location>
        <begin position="34"/>
        <end position="56"/>
    </location>
</feature>
<evidence type="ECO:0000256" key="1">
    <source>
        <dbReference type="SAM" id="Phobius"/>
    </source>
</evidence>
<dbReference type="RefSeq" id="WP_120472432.1">
    <property type="nucleotide sequence ID" value="NZ_RAYQ01000054.1"/>
</dbReference>
<gene>
    <name evidence="3" type="ORF">D7V94_22150</name>
</gene>
<evidence type="ECO:0000313" key="3">
    <source>
        <dbReference type="EMBL" id="RKI86926.1"/>
    </source>
</evidence>
<keyword evidence="3" id="KW-0645">Protease</keyword>
<comment type="caution">
    <text evidence="3">The sequence shown here is derived from an EMBL/GenBank/DDBJ whole genome shotgun (WGS) entry which is preliminary data.</text>
</comment>